<keyword evidence="4" id="KW-1185">Reference proteome</keyword>
<name>A0A3M0DU30_9EURY</name>
<evidence type="ECO:0000313" key="1">
    <source>
        <dbReference type="EMBL" id="AZH25684.1"/>
    </source>
</evidence>
<reference evidence="2" key="3">
    <citation type="submission" date="2018-10" db="EMBL/GenBank/DDBJ databases">
        <authorList>
            <person name="Whitman W."/>
            <person name="Huntemann M."/>
            <person name="Clum A."/>
            <person name="Pillay M."/>
            <person name="Palaniappan K."/>
            <person name="Varghese N."/>
            <person name="Mikhailova N."/>
            <person name="Stamatis D."/>
            <person name="Reddy T."/>
            <person name="Daum C."/>
            <person name="Shapiro N."/>
            <person name="Ivanova N."/>
            <person name="Kyrpides N."/>
            <person name="Woyke T."/>
        </authorList>
    </citation>
    <scope>NUCLEOTIDE SEQUENCE</scope>
    <source>
        <strain evidence="2">CGMCC 1.10124</strain>
    </source>
</reference>
<dbReference type="Proteomes" id="UP000282007">
    <property type="component" value="Chromosome"/>
</dbReference>
<protein>
    <recommendedName>
        <fullName evidence="5">Carotenoid 1,2-hydratase</fullName>
    </recommendedName>
</protein>
<reference evidence="1 4" key="2">
    <citation type="submission" date="2018-07" db="EMBL/GenBank/DDBJ databases">
        <title>Genome sequences of Haloplanus aerogenes JCM 16430T.</title>
        <authorList>
            <person name="Kim Y.B."/>
            <person name="Roh S.W."/>
        </authorList>
    </citation>
    <scope>NUCLEOTIDE SEQUENCE [LARGE SCALE GENOMIC DNA]</scope>
    <source>
        <strain evidence="1 4">JCM 16430</strain>
    </source>
</reference>
<evidence type="ECO:0000313" key="3">
    <source>
        <dbReference type="Proteomes" id="UP000277326"/>
    </source>
</evidence>
<dbReference type="EMBL" id="REFS01000001">
    <property type="protein sequence ID" value="RMB25415.1"/>
    <property type="molecule type" value="Genomic_DNA"/>
</dbReference>
<dbReference type="AlphaFoldDB" id="A0A3M0DU30"/>
<dbReference type="KEGG" id="haer:DU502_09970"/>
<dbReference type="EMBL" id="CP034145">
    <property type="protein sequence ID" value="AZH25684.1"/>
    <property type="molecule type" value="Genomic_DNA"/>
</dbReference>
<dbReference type="Proteomes" id="UP000277326">
    <property type="component" value="Unassembled WGS sequence"/>
</dbReference>
<proteinExistence type="predicted"/>
<sequence length="386" mass="43722">MTDAFADRTLAEHRRVFERIWWQNPERQNGTSSSWWFFILFPEGEEGYGPKQLMFSIAACVGDESRVNDLPPHGMDANRTVVDGVDRFNATTVGWTGDDEVVHDHVVRQPAEAVLSRKDQRLEAWADREDGTRRGSEVAALSDRPIGLRAHVVGDDVEAEFEAWGDLDSKMTSPHHTLDIDTPLGGAEVVAWRRMEFEGEVDLPDGPETLSGSCYFQRVCFDMPLFPWKWVWAMFPDGTSFSVLIPFIGPQLFRRGYKFFSSNRLERLTIPLRQDGFWNWGSKDGHVEFDTVTVEPLLGTGEHPDFDVRVENEEGDYVRFVARTYGHARNWLDRPRLGGRLASHWSYNEFMFRMTGLAGHVGGTSIDAESMGTGFGTLEYSTGLGL</sequence>
<organism evidence="2 3">
    <name type="scientific">Haloplanus aerogenes</name>
    <dbReference type="NCBI Taxonomy" id="660522"/>
    <lineage>
        <taxon>Archaea</taxon>
        <taxon>Methanobacteriati</taxon>
        <taxon>Methanobacteriota</taxon>
        <taxon>Stenosarchaea group</taxon>
        <taxon>Halobacteria</taxon>
        <taxon>Halobacteriales</taxon>
        <taxon>Haloferacaceae</taxon>
        <taxon>Haloplanus</taxon>
    </lineage>
</organism>
<evidence type="ECO:0000313" key="2">
    <source>
        <dbReference type="EMBL" id="RMB25415.1"/>
    </source>
</evidence>
<reference evidence="2 3" key="1">
    <citation type="journal article" date="2015" name="Stand. Genomic Sci.">
        <title>Genomic Encyclopedia of Bacterial and Archaeal Type Strains, Phase III: the genomes of soil and plant-associated and newly described type strains.</title>
        <authorList>
            <person name="Whitman W.B."/>
            <person name="Woyke T."/>
            <person name="Klenk H.P."/>
            <person name="Zhou Y."/>
            <person name="Lilburn T.G."/>
            <person name="Beck B.J."/>
            <person name="De Vos P."/>
            <person name="Vandamme P."/>
            <person name="Eisen J.A."/>
            <person name="Garrity G."/>
            <person name="Hugenholtz P."/>
            <person name="Kyrpides N.C."/>
        </authorList>
    </citation>
    <scope>NUCLEOTIDE SEQUENCE [LARGE SCALE GENOMIC DNA]</scope>
    <source>
        <strain evidence="2 3">CGMCC 1.10124</strain>
    </source>
</reference>
<accession>A0A3M0DU30</accession>
<evidence type="ECO:0008006" key="5">
    <source>
        <dbReference type="Google" id="ProtNLM"/>
    </source>
</evidence>
<evidence type="ECO:0000313" key="4">
    <source>
        <dbReference type="Proteomes" id="UP000282007"/>
    </source>
</evidence>
<gene>
    <name evidence="2" type="ORF">ATH50_0505</name>
    <name evidence="1" type="ORF">DU502_09970</name>
</gene>